<organism evidence="2">
    <name type="scientific">viral metagenome</name>
    <dbReference type="NCBI Taxonomy" id="1070528"/>
    <lineage>
        <taxon>unclassified sequences</taxon>
        <taxon>metagenomes</taxon>
        <taxon>organismal metagenomes</taxon>
    </lineage>
</organism>
<dbReference type="AlphaFoldDB" id="A0A6M3LV34"/>
<dbReference type="EMBL" id="MT143636">
    <property type="protein sequence ID" value="QJA99220.1"/>
    <property type="molecule type" value="Genomic_DNA"/>
</dbReference>
<evidence type="ECO:0000256" key="1">
    <source>
        <dbReference type="ARBA" id="ARBA00022729"/>
    </source>
</evidence>
<name>A0A6M3LV34_9ZZZZ</name>
<dbReference type="Pfam" id="PF08139">
    <property type="entry name" value="LPAM_1"/>
    <property type="match status" value="1"/>
</dbReference>
<keyword evidence="1" id="KW-0732">Signal</keyword>
<reference evidence="2" key="1">
    <citation type="submission" date="2020-03" db="EMBL/GenBank/DDBJ databases">
        <title>The deep terrestrial virosphere.</title>
        <authorList>
            <person name="Holmfeldt K."/>
            <person name="Nilsson E."/>
            <person name="Simone D."/>
            <person name="Lopez-Fernandez M."/>
            <person name="Wu X."/>
            <person name="de Brujin I."/>
            <person name="Lundin D."/>
            <person name="Andersson A."/>
            <person name="Bertilsson S."/>
            <person name="Dopson M."/>
        </authorList>
    </citation>
    <scope>NUCLEOTIDE SEQUENCE</scope>
    <source>
        <strain evidence="2">MM171A01247</strain>
    </source>
</reference>
<proteinExistence type="predicted"/>
<dbReference type="PROSITE" id="PS51257">
    <property type="entry name" value="PROKAR_LIPOPROTEIN"/>
    <property type="match status" value="1"/>
</dbReference>
<accession>A0A6M3LV34</accession>
<evidence type="ECO:0000313" key="2">
    <source>
        <dbReference type="EMBL" id="QJA99220.1"/>
    </source>
</evidence>
<dbReference type="InterPro" id="IPR012640">
    <property type="entry name" value="Membr_lipoprot_lipid_attach_CS"/>
</dbReference>
<protein>
    <submittedName>
        <fullName evidence="2">Uncharacterized protein</fullName>
    </submittedName>
</protein>
<gene>
    <name evidence="2" type="ORF">MM171A01247_0005</name>
</gene>
<sequence length="98" mass="10870">MGMKKIVMILVLVLVLSGCAPCFVIPDEPIFKEFSIIQLPDGVCMENPDFVIFQGNVDMLWNYASELRILLEEIQSGVKAVDVDSDKVVAIGEIKPDK</sequence>